<protein>
    <submittedName>
        <fullName evidence="1">Uncharacterized protein</fullName>
    </submittedName>
</protein>
<evidence type="ECO:0000313" key="2">
    <source>
        <dbReference type="Proteomes" id="UP000030108"/>
    </source>
</evidence>
<organism evidence="1 2">
    <name type="scientific">Rhizoctonia solani AG-3 Rhs1AP</name>
    <dbReference type="NCBI Taxonomy" id="1086054"/>
    <lineage>
        <taxon>Eukaryota</taxon>
        <taxon>Fungi</taxon>
        <taxon>Dikarya</taxon>
        <taxon>Basidiomycota</taxon>
        <taxon>Agaricomycotina</taxon>
        <taxon>Agaricomycetes</taxon>
        <taxon>Cantharellales</taxon>
        <taxon>Ceratobasidiaceae</taxon>
        <taxon>Rhizoctonia</taxon>
    </lineage>
</organism>
<dbReference type="AlphaFoldDB" id="X8J587"/>
<sequence length="29" mass="3311">MPQGLALVHRWSLCSFLQGCFIETKAMSR</sequence>
<gene>
    <name evidence="1" type="ORF">RSOL_176090</name>
</gene>
<dbReference type="Proteomes" id="UP000030108">
    <property type="component" value="Unassembled WGS sequence"/>
</dbReference>
<proteinExistence type="predicted"/>
<reference evidence="2" key="1">
    <citation type="journal article" date="2014" name="Genome Announc.">
        <title>Draft genome sequence of the plant-pathogenic soil fungus Rhizoctonia solani anastomosis group 3 strain Rhs1AP.</title>
        <authorList>
            <person name="Cubeta M.A."/>
            <person name="Thomas E."/>
            <person name="Dean R.A."/>
            <person name="Jabaji S."/>
            <person name="Neate S.M."/>
            <person name="Tavantzis S."/>
            <person name="Toda T."/>
            <person name="Vilgalys R."/>
            <person name="Bharathan N."/>
            <person name="Fedorova-Abrams N."/>
            <person name="Pakala S.B."/>
            <person name="Pakala S.M."/>
            <person name="Zafar N."/>
            <person name="Joardar V."/>
            <person name="Losada L."/>
            <person name="Nierman W.C."/>
        </authorList>
    </citation>
    <scope>NUCLEOTIDE SEQUENCE [LARGE SCALE GENOMIC DNA]</scope>
    <source>
        <strain evidence="2">AG-3</strain>
    </source>
</reference>
<name>X8J587_9AGAM</name>
<comment type="caution">
    <text evidence="1">The sequence shown here is derived from an EMBL/GenBank/DDBJ whole genome shotgun (WGS) entry which is preliminary data.</text>
</comment>
<evidence type="ECO:0000313" key="1">
    <source>
        <dbReference type="EMBL" id="EUC56406.1"/>
    </source>
</evidence>
<dbReference type="EMBL" id="JATN01000322">
    <property type="protein sequence ID" value="EUC56406.1"/>
    <property type="molecule type" value="Genomic_DNA"/>
</dbReference>
<accession>X8J587</accession>